<organism evidence="1">
    <name type="scientific">Oryza barthii</name>
    <dbReference type="NCBI Taxonomy" id="65489"/>
    <lineage>
        <taxon>Eukaryota</taxon>
        <taxon>Viridiplantae</taxon>
        <taxon>Streptophyta</taxon>
        <taxon>Embryophyta</taxon>
        <taxon>Tracheophyta</taxon>
        <taxon>Spermatophyta</taxon>
        <taxon>Magnoliopsida</taxon>
        <taxon>Liliopsida</taxon>
        <taxon>Poales</taxon>
        <taxon>Poaceae</taxon>
        <taxon>BOP clade</taxon>
        <taxon>Oryzoideae</taxon>
        <taxon>Oryzeae</taxon>
        <taxon>Oryzinae</taxon>
        <taxon>Oryza</taxon>
    </lineage>
</organism>
<dbReference type="PANTHER" id="PTHR47376">
    <property type="entry name" value="OS02G0597700 PROTEIN"/>
    <property type="match status" value="1"/>
</dbReference>
<dbReference type="Proteomes" id="UP000026960">
    <property type="component" value="Chromosome 4"/>
</dbReference>
<reference evidence="1" key="2">
    <citation type="submission" date="2015-03" db="UniProtKB">
        <authorList>
            <consortium name="EnsemblPlants"/>
        </authorList>
    </citation>
    <scope>IDENTIFICATION</scope>
</reference>
<dbReference type="STRING" id="65489.A0A0D3FX76"/>
<evidence type="ECO:0000313" key="1">
    <source>
        <dbReference type="EnsemblPlants" id="OBART04G16530.1"/>
    </source>
</evidence>
<keyword evidence="2" id="KW-1185">Reference proteome</keyword>
<dbReference type="HOGENOM" id="CLU_181960_0_0_1"/>
<protein>
    <submittedName>
        <fullName evidence="1">Uncharacterized protein</fullName>
    </submittedName>
</protein>
<sequence>MANYEAVCLCADVQSSLLSVVCCELKAVVFMVTELEPREQRPLFRGKEREDSDHLKDMVLLLEDPALKDMKLRATFVARATI</sequence>
<dbReference type="Gene3D" id="3.10.20.90">
    <property type="entry name" value="Phosphatidylinositol 3-kinase Catalytic Subunit, Chain A, domain 1"/>
    <property type="match status" value="1"/>
</dbReference>
<proteinExistence type="predicted"/>
<evidence type="ECO:0000313" key="2">
    <source>
        <dbReference type="Proteomes" id="UP000026960"/>
    </source>
</evidence>
<dbReference type="PaxDb" id="65489-OBART04G16530.1"/>
<reference evidence="1" key="1">
    <citation type="journal article" date="2009" name="Rice">
        <title>De Novo Next Generation Sequencing of Plant Genomes.</title>
        <authorList>
            <person name="Rounsley S."/>
            <person name="Marri P.R."/>
            <person name="Yu Y."/>
            <person name="He R."/>
            <person name="Sisneros N."/>
            <person name="Goicoechea J.L."/>
            <person name="Lee S.J."/>
            <person name="Angelova A."/>
            <person name="Kudrna D."/>
            <person name="Luo M."/>
            <person name="Affourtit J."/>
            <person name="Desany B."/>
            <person name="Knight J."/>
            <person name="Niazi F."/>
            <person name="Egholm M."/>
            <person name="Wing R.A."/>
        </authorList>
    </citation>
    <scope>NUCLEOTIDE SEQUENCE [LARGE SCALE GENOMIC DNA]</scope>
    <source>
        <strain evidence="1">cv. IRGC 105608</strain>
    </source>
</reference>
<dbReference type="AlphaFoldDB" id="A0A0D3FX76"/>
<dbReference type="EnsemblPlants" id="OBART04G16530.1">
    <property type="protein sequence ID" value="OBART04G16530.1"/>
    <property type="gene ID" value="OBART04G16530"/>
</dbReference>
<accession>A0A0D3FX76</accession>
<name>A0A0D3FX76_9ORYZ</name>
<dbReference type="Gramene" id="OBART04G16530.1">
    <property type="protein sequence ID" value="OBART04G16530.1"/>
    <property type="gene ID" value="OBART04G16530"/>
</dbReference>